<dbReference type="RefSeq" id="WP_378110277.1">
    <property type="nucleotide sequence ID" value="NZ_JBHSNC010000010.1"/>
</dbReference>
<protein>
    <submittedName>
        <fullName evidence="1">Uncharacterized protein</fullName>
    </submittedName>
</protein>
<accession>A0ABW0QUI2</accession>
<evidence type="ECO:0000313" key="1">
    <source>
        <dbReference type="EMBL" id="MFC5528440.1"/>
    </source>
</evidence>
<proteinExistence type="predicted"/>
<name>A0ABW0QUI2_9BACL</name>
<dbReference type="Proteomes" id="UP001596108">
    <property type="component" value="Unassembled WGS sequence"/>
</dbReference>
<gene>
    <name evidence="1" type="ORF">ACFPQ4_03110</name>
</gene>
<keyword evidence="2" id="KW-1185">Reference proteome</keyword>
<comment type="caution">
    <text evidence="1">The sequence shown here is derived from an EMBL/GenBank/DDBJ whole genome shotgun (WGS) entry which is preliminary data.</text>
</comment>
<organism evidence="1 2">
    <name type="scientific">Cohnella yongneupensis</name>
    <dbReference type="NCBI Taxonomy" id="425006"/>
    <lineage>
        <taxon>Bacteria</taxon>
        <taxon>Bacillati</taxon>
        <taxon>Bacillota</taxon>
        <taxon>Bacilli</taxon>
        <taxon>Bacillales</taxon>
        <taxon>Paenibacillaceae</taxon>
        <taxon>Cohnella</taxon>
    </lineage>
</organism>
<sequence length="62" mass="7210">MNNPLIDQRVFNKQPWRRELVWVQRNELGVIVGIEERQPASADIDLTLPSILEKGDQPNERS</sequence>
<dbReference type="EMBL" id="JBHSNC010000010">
    <property type="protein sequence ID" value="MFC5528440.1"/>
    <property type="molecule type" value="Genomic_DNA"/>
</dbReference>
<reference evidence="2" key="1">
    <citation type="journal article" date="2019" name="Int. J. Syst. Evol. Microbiol.">
        <title>The Global Catalogue of Microorganisms (GCM) 10K type strain sequencing project: providing services to taxonomists for standard genome sequencing and annotation.</title>
        <authorList>
            <consortium name="The Broad Institute Genomics Platform"/>
            <consortium name="The Broad Institute Genome Sequencing Center for Infectious Disease"/>
            <person name="Wu L."/>
            <person name="Ma J."/>
        </authorList>
    </citation>
    <scope>NUCLEOTIDE SEQUENCE [LARGE SCALE GENOMIC DNA]</scope>
    <source>
        <strain evidence="2">CGMCC 1.18578</strain>
    </source>
</reference>
<evidence type="ECO:0000313" key="2">
    <source>
        <dbReference type="Proteomes" id="UP001596108"/>
    </source>
</evidence>